<evidence type="ECO:0000313" key="4">
    <source>
        <dbReference type="Proteomes" id="UP000008866"/>
    </source>
</evidence>
<dbReference type="AlphaFoldDB" id="D4ATD4"/>
<evidence type="ECO:0000256" key="1">
    <source>
        <dbReference type="SAM" id="Coils"/>
    </source>
</evidence>
<sequence length="317" mass="34713">MSPHKVLAGPLLPGLKLIGLGERQREYIASLEKQLRQLRQEGVQATVEVQAAARHVAEENRYLRELCFVAGLSRQTVEEWLQRKRQLETERQGPCQQRCNMDVASRTSDRTKQDIDPSTQKDDVPHLDTPSATSSQQCSGQFDSNDKIRILDASEAPIVSVPPANSQTPSKAELSSCIESSSSRSCQQRQVGKSTCNKGLPPRTLPPCKILTRLAAEPHTDIAQLTATSDDGLDSVQAGDEISCSRAHQLLMQYATSEEKLDAIAEVLENGLCLICVFDEPRLAGNQLTKSPDGRDSPQTKCVPGFTGLLDTSFCDV</sequence>
<feature type="region of interest" description="Disordered" evidence="2">
    <location>
        <begin position="91"/>
        <end position="141"/>
    </location>
</feature>
<protein>
    <submittedName>
        <fullName evidence="3">Uncharacterized protein</fullName>
    </submittedName>
</protein>
<name>D4ATD4_ARTBC</name>
<dbReference type="OMA" id="VECNRAY"/>
<keyword evidence="1" id="KW-0175">Coiled coil</keyword>
<proteinExistence type="predicted"/>
<feature type="compositionally biased region" description="Basic and acidic residues" evidence="2">
    <location>
        <begin position="107"/>
        <end position="126"/>
    </location>
</feature>
<evidence type="ECO:0000256" key="2">
    <source>
        <dbReference type="SAM" id="MobiDB-lite"/>
    </source>
</evidence>
<dbReference type="EMBL" id="ABSU01000009">
    <property type="protein sequence ID" value="EFE33553.1"/>
    <property type="molecule type" value="Genomic_DNA"/>
</dbReference>
<dbReference type="HOGENOM" id="CLU_076169_0_0_1"/>
<dbReference type="Proteomes" id="UP000008866">
    <property type="component" value="Unassembled WGS sequence"/>
</dbReference>
<dbReference type="RefSeq" id="XP_003014193.1">
    <property type="nucleotide sequence ID" value="XM_003014147.1"/>
</dbReference>
<dbReference type="PANTHER" id="PTHR42070:SF1">
    <property type="entry name" value="FILAMENT ASSOCIATED PROTEIN, PUTATIVE (AFU_ORTHOLOGUE AFUA_8G06630)-RELATED"/>
    <property type="match status" value="1"/>
</dbReference>
<feature type="compositionally biased region" description="Polar residues" evidence="2">
    <location>
        <begin position="130"/>
        <end position="141"/>
    </location>
</feature>
<feature type="coiled-coil region" evidence="1">
    <location>
        <begin position="21"/>
        <end position="48"/>
    </location>
</feature>
<comment type="caution">
    <text evidence="3">The sequence shown here is derived from an EMBL/GenBank/DDBJ whole genome shotgun (WGS) entry which is preliminary data.</text>
</comment>
<dbReference type="eggNOG" id="ENOG502SU1U">
    <property type="taxonomic scope" value="Eukaryota"/>
</dbReference>
<dbReference type="CDD" id="cd14688">
    <property type="entry name" value="bZIP_YAP"/>
    <property type="match status" value="1"/>
</dbReference>
<evidence type="ECO:0000313" key="3">
    <source>
        <dbReference type="EMBL" id="EFE33553.1"/>
    </source>
</evidence>
<organism evidence="3 4">
    <name type="scientific">Arthroderma benhamiae (strain ATCC MYA-4681 / CBS 112371)</name>
    <name type="common">Trichophyton mentagrophytes</name>
    <dbReference type="NCBI Taxonomy" id="663331"/>
    <lineage>
        <taxon>Eukaryota</taxon>
        <taxon>Fungi</taxon>
        <taxon>Dikarya</taxon>
        <taxon>Ascomycota</taxon>
        <taxon>Pezizomycotina</taxon>
        <taxon>Eurotiomycetes</taxon>
        <taxon>Eurotiomycetidae</taxon>
        <taxon>Onygenales</taxon>
        <taxon>Arthrodermataceae</taxon>
        <taxon>Trichophyton</taxon>
    </lineage>
</organism>
<dbReference type="PANTHER" id="PTHR42070">
    <property type="entry name" value="FILAMENT ASSOCIATED PROTEIN, PUTATIVE (AFU_ORTHOLOGUE AFUA_8G06630)-RELATED"/>
    <property type="match status" value="1"/>
</dbReference>
<dbReference type="KEGG" id="abe:ARB_07498"/>
<accession>D4ATD4</accession>
<dbReference type="GeneID" id="9521611"/>
<keyword evidence="4" id="KW-1185">Reference proteome</keyword>
<reference evidence="4" key="1">
    <citation type="journal article" date="2011" name="Genome Biol.">
        <title>Comparative and functional genomics provide insights into the pathogenicity of dermatophytic fungi.</title>
        <authorList>
            <person name="Burmester A."/>
            <person name="Shelest E."/>
            <person name="Gloeckner G."/>
            <person name="Heddergott C."/>
            <person name="Schindler S."/>
            <person name="Staib P."/>
            <person name="Heidel A."/>
            <person name="Felder M."/>
            <person name="Petzold A."/>
            <person name="Szafranski K."/>
            <person name="Feuermann M."/>
            <person name="Pedruzzi I."/>
            <person name="Priebe S."/>
            <person name="Groth M."/>
            <person name="Winkler R."/>
            <person name="Li W."/>
            <person name="Kniemeyer O."/>
            <person name="Schroeckh V."/>
            <person name="Hertweck C."/>
            <person name="Hube B."/>
            <person name="White T.C."/>
            <person name="Platzer M."/>
            <person name="Guthke R."/>
            <person name="Heitman J."/>
            <person name="Woestemeyer J."/>
            <person name="Zipfel P.F."/>
            <person name="Monod M."/>
            <person name="Brakhage A.A."/>
        </authorList>
    </citation>
    <scope>NUCLEOTIDE SEQUENCE [LARGE SCALE GENOMIC DNA]</scope>
    <source>
        <strain evidence="4">ATCC MYA-4681 / CBS 112371</strain>
    </source>
</reference>
<gene>
    <name evidence="3" type="ORF">ARB_07498</name>
</gene>